<evidence type="ECO:0000259" key="2">
    <source>
        <dbReference type="Pfam" id="PF07883"/>
    </source>
</evidence>
<organism evidence="3 4">
    <name type="scientific">Paraburkholderia fungorum</name>
    <dbReference type="NCBI Taxonomy" id="134537"/>
    <lineage>
        <taxon>Bacteria</taxon>
        <taxon>Pseudomonadati</taxon>
        <taxon>Pseudomonadota</taxon>
        <taxon>Betaproteobacteria</taxon>
        <taxon>Burkholderiales</taxon>
        <taxon>Burkholderiaceae</taxon>
        <taxon>Paraburkholderia</taxon>
    </lineage>
</organism>
<dbReference type="EMBL" id="FNKP01000001">
    <property type="protein sequence ID" value="SDQ57272.1"/>
    <property type="molecule type" value="Genomic_DNA"/>
</dbReference>
<feature type="signal peptide" evidence="1">
    <location>
        <begin position="1"/>
        <end position="26"/>
    </location>
</feature>
<dbReference type="RefSeq" id="WP_074764046.1">
    <property type="nucleotide sequence ID" value="NZ_FNKP01000001.1"/>
</dbReference>
<name>A0A1H1BZA3_9BURK</name>
<dbReference type="PANTHER" id="PTHR38599">
    <property type="entry name" value="CUPIN DOMAIN PROTEIN (AFU_ORTHOLOGUE AFUA_3G13620)"/>
    <property type="match status" value="1"/>
</dbReference>
<keyword evidence="1" id="KW-0732">Signal</keyword>
<evidence type="ECO:0000313" key="4">
    <source>
        <dbReference type="Proteomes" id="UP000183487"/>
    </source>
</evidence>
<dbReference type="Proteomes" id="UP000183487">
    <property type="component" value="Unassembled WGS sequence"/>
</dbReference>
<sequence>MNMRTFIAAVTLTSLSLAGAAPAAFADEPASAAVARETITPAFAEAIANVPGKTMTALVVDYAPGGKSPSHRHGQAFVVGYVLSGAIRSQVNNGEERVYHAGEYWTEKPGVHHTVSENASATEPAKLLAIFVADTKDKNLVTFDKK</sequence>
<evidence type="ECO:0000313" key="3">
    <source>
        <dbReference type="EMBL" id="SDQ57272.1"/>
    </source>
</evidence>
<reference evidence="4" key="1">
    <citation type="submission" date="2016-10" db="EMBL/GenBank/DDBJ databases">
        <authorList>
            <person name="Varghese N."/>
        </authorList>
    </citation>
    <scope>NUCLEOTIDE SEQUENCE [LARGE SCALE GENOMIC DNA]</scope>
    <source>
        <strain evidence="4">GAS106B</strain>
    </source>
</reference>
<feature type="chain" id="PRO_5010310889" evidence="1">
    <location>
        <begin position="27"/>
        <end position="146"/>
    </location>
</feature>
<protein>
    <submittedName>
        <fullName evidence="3">Cupin domain protein</fullName>
    </submittedName>
</protein>
<dbReference type="InterPro" id="IPR013096">
    <property type="entry name" value="Cupin_2"/>
</dbReference>
<dbReference type="OrthoDB" id="9813436at2"/>
<dbReference type="Gene3D" id="2.60.120.10">
    <property type="entry name" value="Jelly Rolls"/>
    <property type="match status" value="1"/>
</dbReference>
<dbReference type="Pfam" id="PF07883">
    <property type="entry name" value="Cupin_2"/>
    <property type="match status" value="1"/>
</dbReference>
<proteinExistence type="predicted"/>
<evidence type="ECO:0000256" key="1">
    <source>
        <dbReference type="SAM" id="SignalP"/>
    </source>
</evidence>
<dbReference type="PANTHER" id="PTHR38599:SF1">
    <property type="entry name" value="CUPIN DOMAIN PROTEIN (AFU_ORTHOLOGUE AFUA_3G13620)"/>
    <property type="match status" value="1"/>
</dbReference>
<dbReference type="AlphaFoldDB" id="A0A1H1BZA3"/>
<dbReference type="InterPro" id="IPR011051">
    <property type="entry name" value="RmlC_Cupin_sf"/>
</dbReference>
<dbReference type="SUPFAM" id="SSF51182">
    <property type="entry name" value="RmlC-like cupins"/>
    <property type="match status" value="1"/>
</dbReference>
<dbReference type="CDD" id="cd02234">
    <property type="entry name" value="cupin_BLR7677-like"/>
    <property type="match status" value="1"/>
</dbReference>
<gene>
    <name evidence="3" type="ORF">SAMN05443245_1892</name>
</gene>
<keyword evidence="4" id="KW-1185">Reference proteome</keyword>
<feature type="domain" description="Cupin type-2" evidence="2">
    <location>
        <begin position="59"/>
        <end position="131"/>
    </location>
</feature>
<dbReference type="InterPro" id="IPR014710">
    <property type="entry name" value="RmlC-like_jellyroll"/>
</dbReference>
<accession>A0A1H1BZA3</accession>